<dbReference type="AlphaFoldDB" id="A0AAD8PHX7"/>
<comment type="caution">
    <text evidence="2">The sequence shown here is derived from an EMBL/GenBank/DDBJ whole genome shotgun (WGS) entry which is preliminary data.</text>
</comment>
<keyword evidence="1" id="KW-0732">Signal</keyword>
<organism evidence="2 3">
    <name type="scientific">Colletotrichum navitas</name>
    <dbReference type="NCBI Taxonomy" id="681940"/>
    <lineage>
        <taxon>Eukaryota</taxon>
        <taxon>Fungi</taxon>
        <taxon>Dikarya</taxon>
        <taxon>Ascomycota</taxon>
        <taxon>Pezizomycotina</taxon>
        <taxon>Sordariomycetes</taxon>
        <taxon>Hypocreomycetidae</taxon>
        <taxon>Glomerellales</taxon>
        <taxon>Glomerellaceae</taxon>
        <taxon>Colletotrichum</taxon>
        <taxon>Colletotrichum graminicola species complex</taxon>
    </lineage>
</organism>
<proteinExistence type="predicted"/>
<dbReference type="EMBL" id="JAHLJV010000325">
    <property type="protein sequence ID" value="KAK1561396.1"/>
    <property type="molecule type" value="Genomic_DNA"/>
</dbReference>
<name>A0AAD8PHX7_9PEZI</name>
<evidence type="ECO:0008006" key="4">
    <source>
        <dbReference type="Google" id="ProtNLM"/>
    </source>
</evidence>
<feature type="signal peptide" evidence="1">
    <location>
        <begin position="1"/>
        <end position="21"/>
    </location>
</feature>
<sequence>MLIGAARFALASLMLEPSCCATRFDARLRTSCPALLYPRVAHWQLRITSCFKIAKMFSVKSWGASTASFLLISSNACKSSVTVRYPSVVLSGERR</sequence>
<gene>
    <name evidence="2" type="ORF">LY79DRAFT_222670</name>
</gene>
<dbReference type="GeneID" id="85435859"/>
<keyword evidence="3" id="KW-1185">Reference proteome</keyword>
<protein>
    <recommendedName>
        <fullName evidence="4">Secreted protein</fullName>
    </recommendedName>
</protein>
<evidence type="ECO:0000256" key="1">
    <source>
        <dbReference type="SAM" id="SignalP"/>
    </source>
</evidence>
<reference evidence="2" key="1">
    <citation type="submission" date="2021-06" db="EMBL/GenBank/DDBJ databases">
        <title>Comparative genomics, transcriptomics and evolutionary studies reveal genomic signatures of adaptation to plant cell wall in hemibiotrophic fungi.</title>
        <authorList>
            <consortium name="DOE Joint Genome Institute"/>
            <person name="Baroncelli R."/>
            <person name="Diaz J.F."/>
            <person name="Benocci T."/>
            <person name="Peng M."/>
            <person name="Battaglia E."/>
            <person name="Haridas S."/>
            <person name="Andreopoulos W."/>
            <person name="Labutti K."/>
            <person name="Pangilinan J."/>
            <person name="Floch G.L."/>
            <person name="Makela M.R."/>
            <person name="Henrissat B."/>
            <person name="Grigoriev I.V."/>
            <person name="Crouch J.A."/>
            <person name="De Vries R.P."/>
            <person name="Sukno S.A."/>
            <person name="Thon M.R."/>
        </authorList>
    </citation>
    <scope>NUCLEOTIDE SEQUENCE</scope>
    <source>
        <strain evidence="2">CBS 125086</strain>
    </source>
</reference>
<dbReference type="Proteomes" id="UP001230504">
    <property type="component" value="Unassembled WGS sequence"/>
</dbReference>
<accession>A0AAD8PHX7</accession>
<evidence type="ECO:0000313" key="3">
    <source>
        <dbReference type="Proteomes" id="UP001230504"/>
    </source>
</evidence>
<feature type="chain" id="PRO_5042130424" description="Secreted protein" evidence="1">
    <location>
        <begin position="22"/>
        <end position="95"/>
    </location>
</feature>
<evidence type="ECO:0000313" key="2">
    <source>
        <dbReference type="EMBL" id="KAK1561396.1"/>
    </source>
</evidence>
<dbReference type="RefSeq" id="XP_060406639.1">
    <property type="nucleotide sequence ID" value="XM_060551619.1"/>
</dbReference>